<feature type="transmembrane region" description="Helical" evidence="4">
    <location>
        <begin position="112"/>
        <end position="134"/>
    </location>
</feature>
<dbReference type="PANTHER" id="PTHR12483">
    <property type="entry name" value="SOLUTE CARRIER FAMILY 31 COPPER TRANSPORTERS"/>
    <property type="match status" value="1"/>
</dbReference>
<dbReference type="AlphaFoldDB" id="A0A7U2EXW4"/>
<name>A0A7U2EXW4_PHANO</name>
<comment type="subcellular location">
    <subcellularLocation>
        <location evidence="4">Membrane</location>
        <topology evidence="4">Multi-pass membrane protein</topology>
    </subcellularLocation>
</comment>
<evidence type="ECO:0000313" key="6">
    <source>
        <dbReference type="Proteomes" id="UP000663193"/>
    </source>
</evidence>
<comment type="similarity">
    <text evidence="4">Belongs to the copper transporter (Ctr) (TC 1.A.56) family. SLC31A subfamily.</text>
</comment>
<keyword evidence="4" id="KW-0406">Ion transport</keyword>
<keyword evidence="4" id="KW-0813">Transport</keyword>
<dbReference type="VEuPathDB" id="FungiDB:JI435_027810"/>
<dbReference type="GO" id="GO:0016020">
    <property type="term" value="C:membrane"/>
    <property type="evidence" value="ECO:0007669"/>
    <property type="project" value="UniProtKB-SubCell"/>
</dbReference>
<dbReference type="Pfam" id="PF04145">
    <property type="entry name" value="Ctr"/>
    <property type="match status" value="1"/>
</dbReference>
<dbReference type="GO" id="GO:0005375">
    <property type="term" value="F:copper ion transmembrane transporter activity"/>
    <property type="evidence" value="ECO:0007669"/>
    <property type="project" value="UniProtKB-UniRule"/>
</dbReference>
<dbReference type="Proteomes" id="UP000663193">
    <property type="component" value="Chromosome 5"/>
</dbReference>
<evidence type="ECO:0000313" key="5">
    <source>
        <dbReference type="EMBL" id="QRC95050.1"/>
    </source>
</evidence>
<feature type="transmembrane region" description="Helical" evidence="4">
    <location>
        <begin position="57"/>
        <end position="76"/>
    </location>
</feature>
<evidence type="ECO:0000256" key="2">
    <source>
        <dbReference type="ARBA" id="ARBA00022989"/>
    </source>
</evidence>
<evidence type="ECO:0000256" key="3">
    <source>
        <dbReference type="ARBA" id="ARBA00023136"/>
    </source>
</evidence>
<keyword evidence="6" id="KW-1185">Reference proteome</keyword>
<dbReference type="EMBL" id="CP069027">
    <property type="protein sequence ID" value="QRC95050.1"/>
    <property type="molecule type" value="Genomic_DNA"/>
</dbReference>
<keyword evidence="4" id="KW-0187">Copper transport</keyword>
<dbReference type="InterPro" id="IPR007274">
    <property type="entry name" value="Cop_transporter"/>
</dbReference>
<proteinExistence type="inferred from homology"/>
<evidence type="ECO:0000256" key="1">
    <source>
        <dbReference type="ARBA" id="ARBA00022692"/>
    </source>
</evidence>
<evidence type="ECO:0000256" key="4">
    <source>
        <dbReference type="RuleBase" id="RU367022"/>
    </source>
</evidence>
<dbReference type="PANTHER" id="PTHR12483:SF120">
    <property type="entry name" value="HIGH-AFFINITY COPPER TRANSPORTER CTRA2"/>
    <property type="match status" value="1"/>
</dbReference>
<keyword evidence="4" id="KW-0186">Copper</keyword>
<accession>A0A7U2EXW4</accession>
<feature type="transmembrane region" description="Helical" evidence="4">
    <location>
        <begin position="140"/>
        <end position="160"/>
    </location>
</feature>
<protein>
    <recommendedName>
        <fullName evidence="4">Copper transport protein</fullName>
    </recommendedName>
</protein>
<organism evidence="5 6">
    <name type="scientific">Phaeosphaeria nodorum (strain SN15 / ATCC MYA-4574 / FGSC 10173)</name>
    <name type="common">Glume blotch fungus</name>
    <name type="synonym">Parastagonospora nodorum</name>
    <dbReference type="NCBI Taxonomy" id="321614"/>
    <lineage>
        <taxon>Eukaryota</taxon>
        <taxon>Fungi</taxon>
        <taxon>Dikarya</taxon>
        <taxon>Ascomycota</taxon>
        <taxon>Pezizomycotina</taxon>
        <taxon>Dothideomycetes</taxon>
        <taxon>Pleosporomycetidae</taxon>
        <taxon>Pleosporales</taxon>
        <taxon>Pleosporineae</taxon>
        <taxon>Phaeosphaeriaceae</taxon>
        <taxon>Parastagonospora</taxon>
    </lineage>
</organism>
<keyword evidence="2 4" id="KW-1133">Transmembrane helix</keyword>
<dbReference type="OrthoDB" id="73901at2759"/>
<keyword evidence="3 4" id="KW-0472">Membrane</keyword>
<gene>
    <name evidence="5" type="ORF">JI435_027810</name>
</gene>
<sequence>MADMPMSTSTDGSMGMTSTSMMGMDKMAMTFFTSTTTPLFSMSWTPATTGQYSATCIFLIIFATIFRALLAVRLNIIEILAAFERRQRGAGDYPYVVEAKTAAGRPWRVREAVLLASLDVVLAGIGYLLMIAVMSMNVGYFLSVLAGVFLGSMVFGRFMAYSAAH</sequence>
<reference evidence="6" key="1">
    <citation type="journal article" date="2021" name="BMC Genomics">
        <title>Chromosome-level genome assembly and manually-curated proteome of model necrotroph Parastagonospora nodorum Sn15 reveals a genome-wide trove of candidate effector homologs, and redundancy of virulence-related functions within an accessory chromosome.</title>
        <authorList>
            <person name="Bertazzoni S."/>
            <person name="Jones D.A.B."/>
            <person name="Phan H.T."/>
            <person name="Tan K.-C."/>
            <person name="Hane J.K."/>
        </authorList>
    </citation>
    <scope>NUCLEOTIDE SEQUENCE [LARGE SCALE GENOMIC DNA]</scope>
    <source>
        <strain evidence="6">SN15 / ATCC MYA-4574 / FGSC 10173)</strain>
    </source>
</reference>
<keyword evidence="1 4" id="KW-0812">Transmembrane</keyword>